<dbReference type="GO" id="GO:0008395">
    <property type="term" value="F:steroid hydroxylase activity"/>
    <property type="evidence" value="ECO:0007669"/>
    <property type="project" value="TreeGrafter"/>
</dbReference>
<keyword evidence="3" id="KW-0479">Metal-binding</keyword>
<keyword evidence="7" id="KW-0812">Transmembrane</keyword>
<comment type="similarity">
    <text evidence="1">Belongs to the cytochrome P450 family.</text>
</comment>
<dbReference type="SUPFAM" id="SSF48264">
    <property type="entry name" value="Cytochrome P450"/>
    <property type="match status" value="1"/>
</dbReference>
<evidence type="ECO:0000256" key="4">
    <source>
        <dbReference type="ARBA" id="ARBA00023002"/>
    </source>
</evidence>
<protein>
    <submittedName>
        <fullName evidence="9">Cytochrome P450</fullName>
    </submittedName>
</protein>
<dbReference type="PANTHER" id="PTHR24302">
    <property type="entry name" value="CYTOCHROME P450 FAMILY 3"/>
    <property type="match status" value="1"/>
</dbReference>
<evidence type="ECO:0000256" key="6">
    <source>
        <dbReference type="ARBA" id="ARBA00023033"/>
    </source>
</evidence>
<dbReference type="GO" id="GO:0016705">
    <property type="term" value="F:oxidoreductase activity, acting on paired donors, with incorporation or reduction of molecular oxygen"/>
    <property type="evidence" value="ECO:0007669"/>
    <property type="project" value="InterPro"/>
</dbReference>
<dbReference type="PRINTS" id="PR00385">
    <property type="entry name" value="P450"/>
</dbReference>
<keyword evidence="4" id="KW-0560">Oxidoreductase</keyword>
<keyword evidence="7" id="KW-1133">Transmembrane helix</keyword>
<keyword evidence="2" id="KW-0349">Heme</keyword>
<evidence type="ECO:0000313" key="8">
    <source>
        <dbReference type="Proteomes" id="UP000887574"/>
    </source>
</evidence>
<accession>A0A915E4F0</accession>
<dbReference type="PANTHER" id="PTHR24302:SF15">
    <property type="entry name" value="FATTY-ACID PEROXYGENASE"/>
    <property type="match status" value="1"/>
</dbReference>
<dbReference type="Gene3D" id="1.10.630.10">
    <property type="entry name" value="Cytochrome P450"/>
    <property type="match status" value="1"/>
</dbReference>
<dbReference type="InterPro" id="IPR036396">
    <property type="entry name" value="Cyt_P450_sf"/>
</dbReference>
<feature type="transmembrane region" description="Helical" evidence="7">
    <location>
        <begin position="313"/>
        <end position="335"/>
    </location>
</feature>
<dbReference type="AlphaFoldDB" id="A0A915E4F0"/>
<dbReference type="InterPro" id="IPR001128">
    <property type="entry name" value="Cyt_P450"/>
</dbReference>
<evidence type="ECO:0000256" key="3">
    <source>
        <dbReference type="ARBA" id="ARBA00022723"/>
    </source>
</evidence>
<reference evidence="9" key="1">
    <citation type="submission" date="2022-11" db="UniProtKB">
        <authorList>
            <consortium name="WormBaseParasite"/>
        </authorList>
    </citation>
    <scope>IDENTIFICATION</scope>
</reference>
<keyword evidence="5" id="KW-0408">Iron</keyword>
<dbReference type="Proteomes" id="UP000887574">
    <property type="component" value="Unplaced"/>
</dbReference>
<evidence type="ECO:0000313" key="9">
    <source>
        <dbReference type="WBParaSite" id="jg2608"/>
    </source>
</evidence>
<evidence type="ECO:0000256" key="5">
    <source>
        <dbReference type="ARBA" id="ARBA00023004"/>
    </source>
</evidence>
<dbReference type="GO" id="GO:0020037">
    <property type="term" value="F:heme binding"/>
    <property type="evidence" value="ECO:0007669"/>
    <property type="project" value="InterPro"/>
</dbReference>
<dbReference type="PRINTS" id="PR00463">
    <property type="entry name" value="EP450I"/>
</dbReference>
<dbReference type="InterPro" id="IPR002401">
    <property type="entry name" value="Cyt_P450_E_grp-I"/>
</dbReference>
<sequence length="445" mass="51365">MLHLGLGDRLLVYLLVSILGFIFLPLKTFVLWLVLTATASLWFLQREHGYFSRLGVYTSDMIHYDRKTFLKAGAPQFGSFFMGRRELTTMDMDVLRAVCLKQFPCFTDRFFVYDCDIQKTKDNFLRNILPSLKGDEWKRVRNIITPAFTSTKLKRVIPNINKSVRKSFPLFDQHAANGDKVEIAKILDKIGIDVVGQAGFSLDMGAFEGPESPFIRNSKSVTNAFFPFLSGLIETCLKVDLMENSSHIFFRNFLSQLYDKRKSESVEEREQHNDAFQFLLDTVEVEDEFTEDSEKMANSNKKLSKLKLLTQSFLIFVAGYDTTGTVTLMALYMLALHPKLQEKLKEEIDMVVGDEEDITHEHMQKLVYLNQVIQETMRIYPIGTRINRVCTEDVTIKGMSFQKGTLSTFQLTPFTITQNFTLIQKFSIRTDLLQRKKRKETQLPT</sequence>
<name>A0A915E4F0_9BILA</name>
<keyword evidence="7" id="KW-0472">Membrane</keyword>
<proteinExistence type="inferred from homology"/>
<evidence type="ECO:0000256" key="1">
    <source>
        <dbReference type="ARBA" id="ARBA00010617"/>
    </source>
</evidence>
<keyword evidence="6" id="KW-0503">Monooxygenase</keyword>
<dbReference type="Pfam" id="PF00067">
    <property type="entry name" value="p450"/>
    <property type="match status" value="1"/>
</dbReference>
<organism evidence="8 9">
    <name type="scientific">Ditylenchus dipsaci</name>
    <dbReference type="NCBI Taxonomy" id="166011"/>
    <lineage>
        <taxon>Eukaryota</taxon>
        <taxon>Metazoa</taxon>
        <taxon>Ecdysozoa</taxon>
        <taxon>Nematoda</taxon>
        <taxon>Chromadorea</taxon>
        <taxon>Rhabditida</taxon>
        <taxon>Tylenchina</taxon>
        <taxon>Tylenchomorpha</taxon>
        <taxon>Sphaerularioidea</taxon>
        <taxon>Anguinidae</taxon>
        <taxon>Anguininae</taxon>
        <taxon>Ditylenchus</taxon>
    </lineage>
</organism>
<dbReference type="InterPro" id="IPR050705">
    <property type="entry name" value="Cytochrome_P450_3A"/>
</dbReference>
<evidence type="ECO:0000256" key="7">
    <source>
        <dbReference type="SAM" id="Phobius"/>
    </source>
</evidence>
<dbReference type="GO" id="GO:0005506">
    <property type="term" value="F:iron ion binding"/>
    <property type="evidence" value="ECO:0007669"/>
    <property type="project" value="InterPro"/>
</dbReference>
<feature type="transmembrane region" description="Helical" evidence="7">
    <location>
        <begin position="12"/>
        <end position="44"/>
    </location>
</feature>
<evidence type="ECO:0000256" key="2">
    <source>
        <dbReference type="ARBA" id="ARBA00022617"/>
    </source>
</evidence>
<dbReference type="WBParaSite" id="jg2608">
    <property type="protein sequence ID" value="jg2608"/>
    <property type="gene ID" value="jg2608"/>
</dbReference>
<keyword evidence="8" id="KW-1185">Reference proteome</keyword>